<feature type="transmembrane region" description="Helical" evidence="8">
    <location>
        <begin position="150"/>
        <end position="175"/>
    </location>
</feature>
<organism evidence="10 11">
    <name type="scientific">Elysia marginata</name>
    <dbReference type="NCBI Taxonomy" id="1093978"/>
    <lineage>
        <taxon>Eukaryota</taxon>
        <taxon>Metazoa</taxon>
        <taxon>Spiralia</taxon>
        <taxon>Lophotrochozoa</taxon>
        <taxon>Mollusca</taxon>
        <taxon>Gastropoda</taxon>
        <taxon>Heterobranchia</taxon>
        <taxon>Euthyneura</taxon>
        <taxon>Panpulmonata</taxon>
        <taxon>Sacoglossa</taxon>
        <taxon>Placobranchoidea</taxon>
        <taxon>Plakobranchidae</taxon>
        <taxon>Elysia</taxon>
    </lineage>
</organism>
<accession>A0AAV4HGU7</accession>
<dbReference type="InterPro" id="IPR000276">
    <property type="entry name" value="GPCR_Rhodpsn"/>
</dbReference>
<feature type="transmembrane region" description="Helical" evidence="8">
    <location>
        <begin position="260"/>
        <end position="280"/>
    </location>
</feature>
<evidence type="ECO:0000256" key="5">
    <source>
        <dbReference type="ARBA" id="ARBA00023136"/>
    </source>
</evidence>
<reference evidence="10 11" key="1">
    <citation type="journal article" date="2021" name="Elife">
        <title>Chloroplast acquisition without the gene transfer in kleptoplastic sea slugs, Plakobranchus ocellatus.</title>
        <authorList>
            <person name="Maeda T."/>
            <person name="Takahashi S."/>
            <person name="Yoshida T."/>
            <person name="Shimamura S."/>
            <person name="Takaki Y."/>
            <person name="Nagai Y."/>
            <person name="Toyoda A."/>
            <person name="Suzuki Y."/>
            <person name="Arimoto A."/>
            <person name="Ishii H."/>
            <person name="Satoh N."/>
            <person name="Nishiyama T."/>
            <person name="Hasebe M."/>
            <person name="Maruyama T."/>
            <person name="Minagawa J."/>
            <person name="Obokata J."/>
            <person name="Shigenobu S."/>
        </authorList>
    </citation>
    <scope>NUCLEOTIDE SEQUENCE [LARGE SCALE GENOMIC DNA]</scope>
</reference>
<dbReference type="Gene3D" id="1.20.1070.10">
    <property type="entry name" value="Rhodopsin 7-helix transmembrane proteins"/>
    <property type="match status" value="1"/>
</dbReference>
<name>A0AAV4HGU7_9GAST</name>
<keyword evidence="6 10" id="KW-0675">Receptor</keyword>
<dbReference type="Proteomes" id="UP000762676">
    <property type="component" value="Unassembled WGS sequence"/>
</dbReference>
<feature type="transmembrane region" description="Helical" evidence="8">
    <location>
        <begin position="207"/>
        <end position="225"/>
    </location>
</feature>
<sequence length="344" mass="38974">MNSTVNYAQVITTDSSLPFSQLREWALRILAPAAPAILLFGLISNIINIIVFFKAGLKDNVTILLFFLAISDLTFIILITPTPCTLIVLRFARSWSWPFQPDFTYFLLYWPAFTAYDLSAFISVSLGVMRCACVAMPLKFKFVFTRRRTILTVFVLFVLAVSLRIPMLSIFRVAWRTDAATNVTTAYLAAVNRVAMSRINDVMNRGLVVWINYTIMVSCVALLSFKLSEASKIRRSCTFNNDSTSEKTAVHGLSPKDLQVVKSVVIVCVIFIFSQLPFLLYSTARLINPELTSTSRMRKLFSFLSHVSLTCSYLNASLNIFVYYNYNSKYRSVLISLLPSRKNH</sequence>
<feature type="transmembrane region" description="Helical" evidence="8">
    <location>
        <begin position="108"/>
        <end position="129"/>
    </location>
</feature>
<keyword evidence="3 8" id="KW-1133">Transmembrane helix</keyword>
<evidence type="ECO:0000259" key="9">
    <source>
        <dbReference type="PROSITE" id="PS50262"/>
    </source>
</evidence>
<evidence type="ECO:0000256" key="6">
    <source>
        <dbReference type="ARBA" id="ARBA00023170"/>
    </source>
</evidence>
<proteinExistence type="predicted"/>
<gene>
    <name evidence="10" type="ORF">ElyMa_000985300</name>
</gene>
<keyword evidence="7" id="KW-0807">Transducer</keyword>
<keyword evidence="2 8" id="KW-0812">Transmembrane</keyword>
<dbReference type="GO" id="GO:0004930">
    <property type="term" value="F:G protein-coupled receptor activity"/>
    <property type="evidence" value="ECO:0007669"/>
    <property type="project" value="UniProtKB-KW"/>
</dbReference>
<feature type="transmembrane region" description="Helical" evidence="8">
    <location>
        <begin position="63"/>
        <end position="88"/>
    </location>
</feature>
<feature type="transmembrane region" description="Helical" evidence="8">
    <location>
        <begin position="300"/>
        <end position="324"/>
    </location>
</feature>
<evidence type="ECO:0000256" key="7">
    <source>
        <dbReference type="ARBA" id="ARBA00023224"/>
    </source>
</evidence>
<dbReference type="PANTHER" id="PTHR24243">
    <property type="entry name" value="G-PROTEIN COUPLED RECEPTOR"/>
    <property type="match status" value="1"/>
</dbReference>
<feature type="transmembrane region" description="Helical" evidence="8">
    <location>
        <begin position="25"/>
        <end position="51"/>
    </location>
</feature>
<dbReference type="AlphaFoldDB" id="A0AAV4HGU7"/>
<protein>
    <submittedName>
        <fullName evidence="10">Chemosensory receptor A</fullName>
    </submittedName>
</protein>
<evidence type="ECO:0000256" key="3">
    <source>
        <dbReference type="ARBA" id="ARBA00022989"/>
    </source>
</evidence>
<dbReference type="GO" id="GO:0005886">
    <property type="term" value="C:plasma membrane"/>
    <property type="evidence" value="ECO:0007669"/>
    <property type="project" value="TreeGrafter"/>
</dbReference>
<comment type="caution">
    <text evidence="10">The sequence shown here is derived from an EMBL/GenBank/DDBJ whole genome shotgun (WGS) entry which is preliminary data.</text>
</comment>
<keyword evidence="5 8" id="KW-0472">Membrane</keyword>
<comment type="subcellular location">
    <subcellularLocation>
        <location evidence="1">Membrane</location>
        <topology evidence="1">Multi-pass membrane protein</topology>
    </subcellularLocation>
</comment>
<dbReference type="InterPro" id="IPR017452">
    <property type="entry name" value="GPCR_Rhodpsn_7TM"/>
</dbReference>
<evidence type="ECO:0000256" key="2">
    <source>
        <dbReference type="ARBA" id="ARBA00022692"/>
    </source>
</evidence>
<keyword evidence="11" id="KW-1185">Reference proteome</keyword>
<dbReference type="Pfam" id="PF00001">
    <property type="entry name" value="7tm_1"/>
    <property type="match status" value="1"/>
</dbReference>
<dbReference type="PRINTS" id="PR00237">
    <property type="entry name" value="GPCRRHODOPSN"/>
</dbReference>
<evidence type="ECO:0000256" key="4">
    <source>
        <dbReference type="ARBA" id="ARBA00023040"/>
    </source>
</evidence>
<evidence type="ECO:0000313" key="11">
    <source>
        <dbReference type="Proteomes" id="UP000762676"/>
    </source>
</evidence>
<keyword evidence="4" id="KW-0297">G-protein coupled receptor</keyword>
<dbReference type="EMBL" id="BMAT01002019">
    <property type="protein sequence ID" value="GFR97153.1"/>
    <property type="molecule type" value="Genomic_DNA"/>
</dbReference>
<evidence type="ECO:0000313" key="10">
    <source>
        <dbReference type="EMBL" id="GFR97153.1"/>
    </source>
</evidence>
<evidence type="ECO:0000256" key="1">
    <source>
        <dbReference type="ARBA" id="ARBA00004141"/>
    </source>
</evidence>
<feature type="domain" description="G-protein coupled receptors family 1 profile" evidence="9">
    <location>
        <begin position="44"/>
        <end position="323"/>
    </location>
</feature>
<dbReference type="SUPFAM" id="SSF81321">
    <property type="entry name" value="Family A G protein-coupled receptor-like"/>
    <property type="match status" value="1"/>
</dbReference>
<dbReference type="PANTHER" id="PTHR24243:SF233">
    <property type="entry name" value="THYROTROPIN-RELEASING HORMONE RECEPTOR"/>
    <property type="match status" value="1"/>
</dbReference>
<dbReference type="PROSITE" id="PS50262">
    <property type="entry name" value="G_PROTEIN_RECEP_F1_2"/>
    <property type="match status" value="1"/>
</dbReference>
<evidence type="ECO:0000256" key="8">
    <source>
        <dbReference type="SAM" id="Phobius"/>
    </source>
</evidence>